<feature type="binding site" evidence="12">
    <location>
        <position position="57"/>
    </location>
    <ligand>
        <name>[4Fe-4S] cluster</name>
        <dbReference type="ChEBI" id="CHEBI:49883"/>
    </ligand>
</feature>
<evidence type="ECO:0000259" key="14">
    <source>
        <dbReference type="PROSITE" id="PS51674"/>
    </source>
</evidence>
<dbReference type="PANTHER" id="PTHR38839">
    <property type="entry name" value="TRANSCRIPTIONAL REGULATOR WHID-RELATED"/>
    <property type="match status" value="1"/>
</dbReference>
<dbReference type="PANTHER" id="PTHR38839:SF5">
    <property type="entry name" value="TRANSCRIPTIONAL REGULATOR WHID"/>
    <property type="match status" value="1"/>
</dbReference>
<keyword evidence="8 12" id="KW-0805">Transcription regulation</keyword>
<dbReference type="GO" id="GO:0051539">
    <property type="term" value="F:4 iron, 4 sulfur cluster binding"/>
    <property type="evidence" value="ECO:0007669"/>
    <property type="project" value="UniProtKB-UniRule"/>
</dbReference>
<comment type="cofactor">
    <cofactor evidence="12">
        <name>[4Fe-4S] cluster</name>
        <dbReference type="ChEBI" id="CHEBI:49883"/>
    </cofactor>
    <text evidence="12">Binds 1 [4Fe-4S] cluster per subunit. Following nitrosylation of the [4Fe-4S] cluster binds 1 [4Fe-8(NO)] cluster per subunit.</text>
</comment>
<evidence type="ECO:0000256" key="2">
    <source>
        <dbReference type="ARBA" id="ARBA00006597"/>
    </source>
</evidence>
<feature type="region of interest" description="Disordered" evidence="13">
    <location>
        <begin position="84"/>
        <end position="103"/>
    </location>
</feature>
<dbReference type="HAMAP" id="MF_01479">
    <property type="entry name" value="WhiB"/>
    <property type="match status" value="1"/>
</dbReference>
<evidence type="ECO:0000313" key="15">
    <source>
        <dbReference type="EMBL" id="OBB85289.1"/>
    </source>
</evidence>
<dbReference type="InterPro" id="IPR003482">
    <property type="entry name" value="Whib"/>
</dbReference>
<evidence type="ECO:0000256" key="8">
    <source>
        <dbReference type="ARBA" id="ARBA00023015"/>
    </source>
</evidence>
<evidence type="ECO:0000256" key="1">
    <source>
        <dbReference type="ARBA" id="ARBA00004496"/>
    </source>
</evidence>
<keyword evidence="4 12" id="KW-0963">Cytoplasm</keyword>
<protein>
    <recommendedName>
        <fullName evidence="12">Transcriptional regulator WhiB</fullName>
    </recommendedName>
</protein>
<dbReference type="GO" id="GO:0047134">
    <property type="term" value="F:protein-disulfide reductase [NAD(P)H] activity"/>
    <property type="evidence" value="ECO:0007669"/>
    <property type="project" value="TreeGrafter"/>
</dbReference>
<dbReference type="GO" id="GO:0003677">
    <property type="term" value="F:DNA binding"/>
    <property type="evidence" value="ECO:0007669"/>
    <property type="project" value="UniProtKB-UniRule"/>
</dbReference>
<feature type="binding site" evidence="12">
    <location>
        <position position="63"/>
    </location>
    <ligand>
        <name>[4Fe-4S] cluster</name>
        <dbReference type="ChEBI" id="CHEBI:49883"/>
    </ligand>
</feature>
<gene>
    <name evidence="12" type="primary">whiB</name>
    <name evidence="15" type="ORF">A5779_04290</name>
</gene>
<dbReference type="OrthoDB" id="4954884at2"/>
<dbReference type="GO" id="GO:0035731">
    <property type="term" value="F:dinitrosyl-iron complex binding"/>
    <property type="evidence" value="ECO:0007669"/>
    <property type="project" value="UniProtKB-UniRule"/>
</dbReference>
<keyword evidence="3 12" id="KW-0004">4Fe-4S</keyword>
<reference evidence="16" key="1">
    <citation type="submission" date="2016-06" db="EMBL/GenBank/DDBJ databases">
        <authorList>
            <person name="Sutton G."/>
            <person name="Brinkac L."/>
            <person name="Sanka R."/>
            <person name="Adams M."/>
            <person name="Lau E."/>
            <person name="Mehaffy C."/>
            <person name="Tameris M."/>
            <person name="Hatherill M."/>
            <person name="Hanekom W."/>
            <person name="Mahomed H."/>
            <person name="Mcshane H."/>
        </authorList>
    </citation>
    <scope>NUCLEOTIDE SEQUENCE [LARGE SCALE GENOMIC DNA]</scope>
    <source>
        <strain evidence="16">852002-10433_SCH5171157</strain>
    </source>
</reference>
<dbReference type="RefSeq" id="WP_064886045.1">
    <property type="nucleotide sequence ID" value="NZ_LZSY01000146.1"/>
</dbReference>
<keyword evidence="11 12" id="KW-0804">Transcription</keyword>
<evidence type="ECO:0000256" key="6">
    <source>
        <dbReference type="ARBA" id="ARBA00023004"/>
    </source>
</evidence>
<name>A0A1A0VPZ3_MYCPR</name>
<keyword evidence="6 12" id="KW-0408">Iron</keyword>
<evidence type="ECO:0000256" key="12">
    <source>
        <dbReference type="HAMAP-Rule" id="MF_01479"/>
    </source>
</evidence>
<accession>A0A1A0VPZ3</accession>
<feature type="domain" description="4Fe-4S Wbl-type" evidence="14">
    <location>
        <begin position="22"/>
        <end position="87"/>
    </location>
</feature>
<dbReference type="Pfam" id="PF02467">
    <property type="entry name" value="Whib"/>
    <property type="match status" value="1"/>
</dbReference>
<sequence length="103" mass="11858">MQRSHRLPAPRLELWEWQRLGRCRDSGQAMFFFGPDGEDRRTRNRRVQQAKRVCADCPVQSTCRDHALAAAEQHGIWGGLTPSERDAILENSPPRHAPMVQVR</sequence>
<keyword evidence="7 12" id="KW-0411">Iron-sulfur</keyword>
<comment type="PTM">
    <text evidence="12">Upon Fe-S cluster removal intramolecular disulfide bonds are formed.</text>
</comment>
<dbReference type="AlphaFoldDB" id="A0A1A0VPZ3"/>
<dbReference type="GO" id="GO:0045892">
    <property type="term" value="P:negative regulation of DNA-templated transcription"/>
    <property type="evidence" value="ECO:0007669"/>
    <property type="project" value="TreeGrafter"/>
</dbReference>
<evidence type="ECO:0000256" key="13">
    <source>
        <dbReference type="SAM" id="MobiDB-lite"/>
    </source>
</evidence>
<dbReference type="GO" id="GO:0045454">
    <property type="term" value="P:cell redox homeostasis"/>
    <property type="evidence" value="ECO:0007669"/>
    <property type="project" value="TreeGrafter"/>
</dbReference>
<keyword evidence="10 12" id="KW-1015">Disulfide bond</keyword>
<comment type="similarity">
    <text evidence="2 12">Belongs to the WhiB family.</text>
</comment>
<evidence type="ECO:0000256" key="4">
    <source>
        <dbReference type="ARBA" id="ARBA00022490"/>
    </source>
</evidence>
<evidence type="ECO:0000256" key="5">
    <source>
        <dbReference type="ARBA" id="ARBA00022723"/>
    </source>
</evidence>
<feature type="binding site" evidence="12">
    <location>
        <position position="54"/>
    </location>
    <ligand>
        <name>[4Fe-4S] cluster</name>
        <dbReference type="ChEBI" id="CHEBI:49883"/>
    </ligand>
</feature>
<evidence type="ECO:0000313" key="16">
    <source>
        <dbReference type="Proteomes" id="UP000094008"/>
    </source>
</evidence>
<comment type="subcellular location">
    <subcellularLocation>
        <location evidence="1 12">Cytoplasm</location>
    </subcellularLocation>
</comment>
<organism evidence="15 16">
    <name type="scientific">Mycolicibacterium peregrinum</name>
    <name type="common">Mycobacterium peregrinum</name>
    <dbReference type="NCBI Taxonomy" id="43304"/>
    <lineage>
        <taxon>Bacteria</taxon>
        <taxon>Bacillati</taxon>
        <taxon>Actinomycetota</taxon>
        <taxon>Actinomycetes</taxon>
        <taxon>Mycobacteriales</taxon>
        <taxon>Mycobacteriaceae</taxon>
        <taxon>Mycolicibacterium</taxon>
    </lineage>
</organism>
<evidence type="ECO:0000256" key="9">
    <source>
        <dbReference type="ARBA" id="ARBA00023125"/>
    </source>
</evidence>
<evidence type="ECO:0000256" key="3">
    <source>
        <dbReference type="ARBA" id="ARBA00022485"/>
    </source>
</evidence>
<comment type="function">
    <text evidence="12">Acts as a transcriptional regulator. Probably redox-responsive. The apo- but not holo-form probably binds DNA.</text>
</comment>
<comment type="PTM">
    <text evidence="12">The Fe-S cluster can be nitrosylated by nitric oxide (NO).</text>
</comment>
<dbReference type="InterPro" id="IPR034768">
    <property type="entry name" value="4FE4S_WBL"/>
</dbReference>
<proteinExistence type="inferred from homology"/>
<feature type="binding site" evidence="12">
    <location>
        <position position="23"/>
    </location>
    <ligand>
        <name>[4Fe-4S] cluster</name>
        <dbReference type="ChEBI" id="CHEBI:49883"/>
    </ligand>
</feature>
<keyword evidence="9 12" id="KW-0238">DNA-binding</keyword>
<evidence type="ECO:0000256" key="10">
    <source>
        <dbReference type="ARBA" id="ARBA00023157"/>
    </source>
</evidence>
<dbReference type="Proteomes" id="UP000094008">
    <property type="component" value="Unassembled WGS sequence"/>
</dbReference>
<keyword evidence="5 12" id="KW-0479">Metal-binding</keyword>
<evidence type="ECO:0000256" key="11">
    <source>
        <dbReference type="ARBA" id="ARBA00023163"/>
    </source>
</evidence>
<evidence type="ECO:0000256" key="7">
    <source>
        <dbReference type="ARBA" id="ARBA00023014"/>
    </source>
</evidence>
<dbReference type="GO" id="GO:0005737">
    <property type="term" value="C:cytoplasm"/>
    <property type="evidence" value="ECO:0007669"/>
    <property type="project" value="UniProtKB-SubCell"/>
</dbReference>
<dbReference type="EMBL" id="LZSY01000146">
    <property type="protein sequence ID" value="OBB85289.1"/>
    <property type="molecule type" value="Genomic_DNA"/>
</dbReference>
<dbReference type="GO" id="GO:0046872">
    <property type="term" value="F:metal ion binding"/>
    <property type="evidence" value="ECO:0007669"/>
    <property type="project" value="UniProtKB-KW"/>
</dbReference>
<comment type="caution">
    <text evidence="15">The sequence shown here is derived from an EMBL/GenBank/DDBJ whole genome shotgun (WGS) entry which is preliminary data.</text>
</comment>
<dbReference type="PROSITE" id="PS51674">
    <property type="entry name" value="4FE4S_WBL"/>
    <property type="match status" value="1"/>
</dbReference>